<feature type="signal peptide" evidence="4">
    <location>
        <begin position="1"/>
        <end position="17"/>
    </location>
</feature>
<accession>A0A0F5K0Y1</accession>
<dbReference type="GO" id="GO:0043190">
    <property type="term" value="C:ATP-binding cassette (ABC) transporter complex"/>
    <property type="evidence" value="ECO:0007669"/>
    <property type="project" value="InterPro"/>
</dbReference>
<dbReference type="PIRSF" id="PIRSF002741">
    <property type="entry name" value="MppA"/>
    <property type="match status" value="1"/>
</dbReference>
<gene>
    <name evidence="6" type="ORF">WM40_09950</name>
</gene>
<dbReference type="PANTHER" id="PTHR30290:SF9">
    <property type="entry name" value="OLIGOPEPTIDE-BINDING PROTEIN APPA"/>
    <property type="match status" value="1"/>
</dbReference>
<dbReference type="GO" id="GO:0030288">
    <property type="term" value="C:outer membrane-bounded periplasmic space"/>
    <property type="evidence" value="ECO:0007669"/>
    <property type="project" value="UniProtKB-ARBA"/>
</dbReference>
<comment type="caution">
    <text evidence="6">The sequence shown here is derived from an EMBL/GenBank/DDBJ whole genome shotgun (WGS) entry which is preliminary data.</text>
</comment>
<dbReference type="Gene3D" id="3.10.105.10">
    <property type="entry name" value="Dipeptide-binding Protein, Domain 3"/>
    <property type="match status" value="1"/>
</dbReference>
<evidence type="ECO:0000256" key="1">
    <source>
        <dbReference type="ARBA" id="ARBA00005695"/>
    </source>
</evidence>
<comment type="similarity">
    <text evidence="1">Belongs to the bacterial solute-binding protein 5 family.</text>
</comment>
<feature type="chain" id="PRO_5002490749" evidence="4">
    <location>
        <begin position="18"/>
        <end position="519"/>
    </location>
</feature>
<name>A0A0F5K0Y1_9BURK</name>
<dbReference type="InterPro" id="IPR039424">
    <property type="entry name" value="SBP_5"/>
</dbReference>
<evidence type="ECO:0000256" key="2">
    <source>
        <dbReference type="ARBA" id="ARBA00022448"/>
    </source>
</evidence>
<dbReference type="STRING" id="28092.WM40_09950"/>
<dbReference type="InterPro" id="IPR030678">
    <property type="entry name" value="Peptide/Ni-bd"/>
</dbReference>
<sequence>MLAFFGLCAFFAFSEAAATSRGGILTMVVSPEPPTLVSFASTAVNVLKVSPKVVEGLLEYDFDMNPRPLLATSWEISADGKRYTFHLRHNVLWQDGKLFTSADVAYSLRLLRQYHPRANSTFANVAEVQTPDVDTVTLILSKPTPYLIRAFSASETPILPKHLYDHGDPLSNPHNAAPIGTGPFLFVKWVRGDHIEYVRNDNYWDKGKPYLDGLIVKIIPDAAARTIAFESGAVQLGGDNPVPLSDLARIKANPKLGIDSRGYEFSAGVYRLEFSLDNRYLKRLAVRQAIASALDRALIAKVVYYGYATPDASPLAPRNRYYDPSPSPYPFDINKANALLDKEGFPRGPDGVRFRLIVDALPIGDQPGRTAAYVRSALARIGIALTIRNEDLPAYLKRIYTSHDFDMAVNGMSNLFDPVAGVARLYVTSNYRQGVPFTNGSHYSSPEVDKLFADAAVETDETKRRALFKSIQQAIEHDLPDVNLIAPDYATVYAKTVHDVNRGADGLNEGFANAWLQKP</sequence>
<feature type="domain" description="Solute-binding protein family 5" evidence="5">
    <location>
        <begin position="66"/>
        <end position="428"/>
    </location>
</feature>
<keyword evidence="7" id="KW-1185">Reference proteome</keyword>
<dbReference type="CDD" id="cd08517">
    <property type="entry name" value="PBP2_NikA_DppA_OppA_like_13"/>
    <property type="match status" value="1"/>
</dbReference>
<dbReference type="Pfam" id="PF00496">
    <property type="entry name" value="SBP_bac_5"/>
    <property type="match status" value="1"/>
</dbReference>
<dbReference type="GO" id="GO:1904680">
    <property type="term" value="F:peptide transmembrane transporter activity"/>
    <property type="evidence" value="ECO:0007669"/>
    <property type="project" value="TreeGrafter"/>
</dbReference>
<keyword evidence="3 4" id="KW-0732">Signal</keyword>
<reference evidence="6 7" key="1">
    <citation type="submission" date="2015-03" db="EMBL/GenBank/DDBJ databases">
        <title>Draft Genome Sequence of Burkholderia andropogonis type strain ICMP2807, isolated from Sorghum bicolor.</title>
        <authorList>
            <person name="Lopes-Santos L."/>
            <person name="Castro D.B."/>
            <person name="Ottoboni L.M."/>
            <person name="Park D."/>
            <person name="Weirc B.S."/>
            <person name="Destefano S.A."/>
        </authorList>
    </citation>
    <scope>NUCLEOTIDE SEQUENCE [LARGE SCALE GENOMIC DNA]</scope>
    <source>
        <strain evidence="6 7">ICMP2807</strain>
    </source>
</reference>
<dbReference type="SUPFAM" id="SSF53850">
    <property type="entry name" value="Periplasmic binding protein-like II"/>
    <property type="match status" value="1"/>
</dbReference>
<dbReference type="RefSeq" id="WP_046152835.1">
    <property type="nucleotide sequence ID" value="NZ_CADFGU010000011.1"/>
</dbReference>
<proteinExistence type="inferred from homology"/>
<organism evidence="6 7">
    <name type="scientific">Robbsia andropogonis</name>
    <dbReference type="NCBI Taxonomy" id="28092"/>
    <lineage>
        <taxon>Bacteria</taxon>
        <taxon>Pseudomonadati</taxon>
        <taxon>Pseudomonadota</taxon>
        <taxon>Betaproteobacteria</taxon>
        <taxon>Burkholderiales</taxon>
        <taxon>Burkholderiaceae</taxon>
        <taxon>Robbsia</taxon>
    </lineage>
</organism>
<dbReference type="GO" id="GO:0015833">
    <property type="term" value="P:peptide transport"/>
    <property type="evidence" value="ECO:0007669"/>
    <property type="project" value="TreeGrafter"/>
</dbReference>
<evidence type="ECO:0000313" key="6">
    <source>
        <dbReference type="EMBL" id="KKB63758.1"/>
    </source>
</evidence>
<evidence type="ECO:0000259" key="5">
    <source>
        <dbReference type="Pfam" id="PF00496"/>
    </source>
</evidence>
<dbReference type="PANTHER" id="PTHR30290">
    <property type="entry name" value="PERIPLASMIC BINDING COMPONENT OF ABC TRANSPORTER"/>
    <property type="match status" value="1"/>
</dbReference>
<dbReference type="InterPro" id="IPR000914">
    <property type="entry name" value="SBP_5_dom"/>
</dbReference>
<dbReference type="OrthoDB" id="9801799at2"/>
<dbReference type="PATRIC" id="fig|28092.6.peg.2345"/>
<keyword evidence="2" id="KW-0813">Transport</keyword>
<dbReference type="AlphaFoldDB" id="A0A0F5K0Y1"/>
<evidence type="ECO:0000256" key="4">
    <source>
        <dbReference type="SAM" id="SignalP"/>
    </source>
</evidence>
<evidence type="ECO:0000256" key="3">
    <source>
        <dbReference type="ARBA" id="ARBA00022729"/>
    </source>
</evidence>
<dbReference type="Proteomes" id="UP000033618">
    <property type="component" value="Unassembled WGS sequence"/>
</dbReference>
<dbReference type="EMBL" id="LAQU01000008">
    <property type="protein sequence ID" value="KKB63758.1"/>
    <property type="molecule type" value="Genomic_DNA"/>
</dbReference>
<protein>
    <submittedName>
        <fullName evidence="6">ABC transporter substrate-binding protein</fullName>
    </submittedName>
</protein>
<evidence type="ECO:0000313" key="7">
    <source>
        <dbReference type="Proteomes" id="UP000033618"/>
    </source>
</evidence>
<dbReference type="Gene3D" id="3.40.190.10">
    <property type="entry name" value="Periplasmic binding protein-like II"/>
    <property type="match status" value="1"/>
</dbReference>